<dbReference type="CDD" id="cd02140">
    <property type="entry name" value="Frm2-like"/>
    <property type="match status" value="1"/>
</dbReference>
<dbReference type="Pfam" id="PF00881">
    <property type="entry name" value="Nitroreductase"/>
    <property type="match status" value="1"/>
</dbReference>
<dbReference type="Proteomes" id="UP000295681">
    <property type="component" value="Unassembled WGS sequence"/>
</dbReference>
<dbReference type="GO" id="GO:0005737">
    <property type="term" value="C:cytoplasm"/>
    <property type="evidence" value="ECO:0007669"/>
    <property type="project" value="UniProtKB-SubCell"/>
</dbReference>
<evidence type="ECO:0000259" key="4">
    <source>
        <dbReference type="Pfam" id="PF00881"/>
    </source>
</evidence>
<dbReference type="AlphaFoldDB" id="A0A4V3A2D2"/>
<keyword evidence="2" id="KW-0963">Cytoplasm</keyword>
<organism evidence="5 6">
    <name type="scientific">Leuconostoc fallax</name>
    <dbReference type="NCBI Taxonomy" id="1251"/>
    <lineage>
        <taxon>Bacteria</taxon>
        <taxon>Bacillati</taxon>
        <taxon>Bacillota</taxon>
        <taxon>Bacilli</taxon>
        <taxon>Lactobacillales</taxon>
        <taxon>Lactobacillaceae</taxon>
        <taxon>Leuconostoc</taxon>
    </lineage>
</organism>
<evidence type="ECO:0000256" key="3">
    <source>
        <dbReference type="ARBA" id="ARBA00023002"/>
    </source>
</evidence>
<dbReference type="SUPFAM" id="SSF55469">
    <property type="entry name" value="FMN-dependent nitroreductase-like"/>
    <property type="match status" value="1"/>
</dbReference>
<dbReference type="STRING" id="907931.GCA_000165675_01082"/>
<gene>
    <name evidence="5" type="ORF">C5L23_000284</name>
</gene>
<reference evidence="5 6" key="1">
    <citation type="journal article" date="2019" name="Appl. Microbiol. Biotechnol.">
        <title>Uncovering carbohydrate metabolism through a genotype-phenotype association study of 56 lactic acid bacteria genomes.</title>
        <authorList>
            <person name="Buron-Moles G."/>
            <person name="Chailyan A."/>
            <person name="Dolejs I."/>
            <person name="Forster J."/>
            <person name="Miks M.H."/>
        </authorList>
    </citation>
    <scope>NUCLEOTIDE SEQUENCE [LARGE SCALE GENOMIC DNA]</scope>
    <source>
        <strain evidence="5 6">ATCC 700006</strain>
    </source>
</reference>
<dbReference type="InterPro" id="IPR000415">
    <property type="entry name" value="Nitroreductase-like"/>
</dbReference>
<dbReference type="FunFam" id="3.40.109.10:FF:000001">
    <property type="entry name" value="Nitroreductase family"/>
    <property type="match status" value="1"/>
</dbReference>
<dbReference type="GO" id="GO:0034599">
    <property type="term" value="P:cellular response to oxidative stress"/>
    <property type="evidence" value="ECO:0007669"/>
    <property type="project" value="InterPro"/>
</dbReference>
<dbReference type="GO" id="GO:0016491">
    <property type="term" value="F:oxidoreductase activity"/>
    <property type="evidence" value="ECO:0007669"/>
    <property type="project" value="UniProtKB-KW"/>
</dbReference>
<dbReference type="InterPro" id="IPR029479">
    <property type="entry name" value="Nitroreductase"/>
</dbReference>
<evidence type="ECO:0000313" key="6">
    <source>
        <dbReference type="Proteomes" id="UP000295681"/>
    </source>
</evidence>
<keyword evidence="6" id="KW-1185">Reference proteome</keyword>
<comment type="caution">
    <text evidence="5">The sequence shown here is derived from an EMBL/GenBank/DDBJ whole genome shotgun (WGS) entry which is preliminary data.</text>
</comment>
<evidence type="ECO:0000256" key="1">
    <source>
        <dbReference type="ARBA" id="ARBA00004496"/>
    </source>
</evidence>
<sequence>MMNTDYIETIKKRRSIYALGKNVETPYEEVASLIKAAIRESPTAFNNQTVRAVILFNEHSDQLWEIVAEALKQEVPDEAAYAKTRAKIDSFKAGIGTILLFTDEAVVQQYQNDYALYADNFANWAEQAIGNAQINIWQALATNDIGASNQHYNPLINEAVQKTFDLPASWTLRAQMPFGSIEAPAGEKDYLADEDRFKVLK</sequence>
<dbReference type="Gene3D" id="3.40.109.10">
    <property type="entry name" value="NADH Oxidase"/>
    <property type="match status" value="1"/>
</dbReference>
<name>A0A4V3A2D2_9LACO</name>
<comment type="subcellular location">
    <subcellularLocation>
        <location evidence="1">Cytoplasm</location>
    </subcellularLocation>
</comment>
<dbReference type="PANTHER" id="PTHR43035:SF1">
    <property type="entry name" value="FATTY ACID REPRESSION MUTANT PROTEIN 2-RELATED"/>
    <property type="match status" value="1"/>
</dbReference>
<dbReference type="PANTHER" id="PTHR43035">
    <property type="entry name" value="FATTY ACID REPRESSION MUTANT PROTEIN 2-RELATED"/>
    <property type="match status" value="1"/>
</dbReference>
<keyword evidence="3" id="KW-0560">Oxidoreductase</keyword>
<feature type="domain" description="Nitroreductase" evidence="4">
    <location>
        <begin position="10"/>
        <end position="179"/>
    </location>
</feature>
<protein>
    <recommendedName>
        <fullName evidence="4">Nitroreductase domain-containing protein</fullName>
    </recommendedName>
</protein>
<evidence type="ECO:0000256" key="2">
    <source>
        <dbReference type="ARBA" id="ARBA00022490"/>
    </source>
</evidence>
<dbReference type="EMBL" id="PUFI01000014">
    <property type="protein sequence ID" value="TDG67978.1"/>
    <property type="molecule type" value="Genomic_DNA"/>
</dbReference>
<accession>A0A4V3A2D2</accession>
<proteinExistence type="predicted"/>
<evidence type="ECO:0000313" key="5">
    <source>
        <dbReference type="EMBL" id="TDG67978.1"/>
    </source>
</evidence>
<dbReference type="InterPro" id="IPR033877">
    <property type="entry name" value="Frm2/Hbn1"/>
</dbReference>